<dbReference type="Pfam" id="PF00258">
    <property type="entry name" value="Flavodoxin_1"/>
    <property type="match status" value="1"/>
</dbReference>
<dbReference type="InterPro" id="IPR010087">
    <property type="entry name" value="Flav_short"/>
</dbReference>
<evidence type="ECO:0000256" key="1">
    <source>
        <dbReference type="ARBA" id="ARBA00001917"/>
    </source>
</evidence>
<evidence type="ECO:0000313" key="11">
    <source>
        <dbReference type="Proteomes" id="UP000010716"/>
    </source>
</evidence>
<proteinExistence type="inferred from homology"/>
<comment type="cofactor">
    <cofactor evidence="1 8">
        <name>FMN</name>
        <dbReference type="ChEBI" id="CHEBI:58210"/>
    </cofactor>
</comment>
<reference evidence="10 11" key="1">
    <citation type="journal article" date="2011" name="J. Bacteriol.">
        <title>Draft genome sequence of the thermoalkaliphilic Caldalkalibacillus thermarum strain TA2.A1.</title>
        <authorList>
            <person name="Kalamorz F."/>
            <person name="Keis S."/>
            <person name="McMillan D.G."/>
            <person name="Olsson K."/>
            <person name="Stanton J.A."/>
            <person name="Stockwell P."/>
            <person name="Black M.A."/>
            <person name="Klingeman D.M."/>
            <person name="Land M.L."/>
            <person name="Han C.S."/>
            <person name="Martin S.L."/>
            <person name="Becher S.A."/>
            <person name="Peddie C.J."/>
            <person name="Morgan H.W."/>
            <person name="Matthies D."/>
            <person name="Preiss L."/>
            <person name="Meier T."/>
            <person name="Brown S.D."/>
            <person name="Cook G.M."/>
        </authorList>
    </citation>
    <scope>NUCLEOTIDE SEQUENCE [LARGE SCALE GENOMIC DNA]</scope>
    <source>
        <strain evidence="10 11">TA2.A1</strain>
    </source>
</reference>
<evidence type="ECO:0000256" key="2">
    <source>
        <dbReference type="ARBA" id="ARBA00003297"/>
    </source>
</evidence>
<dbReference type="InterPro" id="IPR008254">
    <property type="entry name" value="Flavodoxin/NO_synth"/>
</dbReference>
<evidence type="ECO:0000256" key="5">
    <source>
        <dbReference type="ARBA" id="ARBA00022630"/>
    </source>
</evidence>
<dbReference type="RefSeq" id="WP_007504285.1">
    <property type="nucleotide sequence ID" value="NZ_AFCE01000123.1"/>
</dbReference>
<dbReference type="NCBIfam" id="NF005216">
    <property type="entry name" value="PRK06703.1"/>
    <property type="match status" value="1"/>
</dbReference>
<dbReference type="Proteomes" id="UP000010716">
    <property type="component" value="Unassembled WGS sequence"/>
</dbReference>
<protein>
    <recommendedName>
        <fullName evidence="8">Flavodoxin</fullName>
    </recommendedName>
</protein>
<dbReference type="PANTHER" id="PTHR42809">
    <property type="entry name" value="FLAVODOXIN 2"/>
    <property type="match status" value="1"/>
</dbReference>
<keyword evidence="7 8" id="KW-0249">Electron transport</keyword>
<gene>
    <name evidence="10" type="ORF">CathTA2_1342</name>
</gene>
<dbReference type="Gene3D" id="3.40.50.360">
    <property type="match status" value="1"/>
</dbReference>
<dbReference type="SUPFAM" id="SSF52218">
    <property type="entry name" value="Flavoproteins"/>
    <property type="match status" value="1"/>
</dbReference>
<evidence type="ECO:0000313" key="10">
    <source>
        <dbReference type="EMBL" id="EGL83129.1"/>
    </source>
</evidence>
<dbReference type="EMBL" id="AFCE01000123">
    <property type="protein sequence ID" value="EGL83129.1"/>
    <property type="molecule type" value="Genomic_DNA"/>
</dbReference>
<dbReference type="InterPro" id="IPR001226">
    <property type="entry name" value="Flavodoxin_CS"/>
</dbReference>
<dbReference type="PROSITE" id="PS50902">
    <property type="entry name" value="FLAVODOXIN_LIKE"/>
    <property type="match status" value="1"/>
</dbReference>
<evidence type="ECO:0000256" key="8">
    <source>
        <dbReference type="RuleBase" id="RU367037"/>
    </source>
</evidence>
<dbReference type="eggNOG" id="COG0716">
    <property type="taxonomic scope" value="Bacteria"/>
</dbReference>
<dbReference type="InterPro" id="IPR050619">
    <property type="entry name" value="Flavodoxin"/>
</dbReference>
<evidence type="ECO:0000256" key="4">
    <source>
        <dbReference type="ARBA" id="ARBA00022448"/>
    </source>
</evidence>
<comment type="function">
    <text evidence="2 8">Low-potential electron donor to a number of redox enzymes.</text>
</comment>
<comment type="similarity">
    <text evidence="3 8">Belongs to the flavodoxin family.</text>
</comment>
<dbReference type="PANTHER" id="PTHR42809:SF1">
    <property type="entry name" value="FLAVODOXIN 1"/>
    <property type="match status" value="1"/>
</dbReference>
<dbReference type="GO" id="GO:0016651">
    <property type="term" value="F:oxidoreductase activity, acting on NAD(P)H"/>
    <property type="evidence" value="ECO:0007669"/>
    <property type="project" value="UniProtKB-ARBA"/>
</dbReference>
<sequence length="158" mass="17498">MYRVVIIYASMTGNTEAIAMEIARCITNEAQNIQVETKEMEGLDAQVVLDYDGILLGSYTWGDGELPFEAEDFCDGLANLDLSGKVVACFGSGDHAYPQFCAAVDLLQKQVEECGACVLPNGLKIELEPDEEDREQCREFARLFIQLLFQEGVDKWAG</sequence>
<dbReference type="InterPro" id="IPR029039">
    <property type="entry name" value="Flavoprotein-like_sf"/>
</dbReference>
<dbReference type="GO" id="GO:0009055">
    <property type="term" value="F:electron transfer activity"/>
    <property type="evidence" value="ECO:0007669"/>
    <property type="project" value="UniProtKB-UniRule"/>
</dbReference>
<evidence type="ECO:0000256" key="3">
    <source>
        <dbReference type="ARBA" id="ARBA00005267"/>
    </source>
</evidence>
<keyword evidence="5 8" id="KW-0285">Flavoprotein</keyword>
<evidence type="ECO:0000256" key="7">
    <source>
        <dbReference type="ARBA" id="ARBA00022982"/>
    </source>
</evidence>
<evidence type="ECO:0000259" key="9">
    <source>
        <dbReference type="PROSITE" id="PS50902"/>
    </source>
</evidence>
<comment type="caution">
    <text evidence="10">The sequence shown here is derived from an EMBL/GenBank/DDBJ whole genome shotgun (WGS) entry which is preliminary data.</text>
</comment>
<dbReference type="GO" id="GO:0010181">
    <property type="term" value="F:FMN binding"/>
    <property type="evidence" value="ECO:0007669"/>
    <property type="project" value="UniProtKB-UniRule"/>
</dbReference>
<keyword evidence="6 8" id="KW-0288">FMN</keyword>
<feature type="domain" description="Flavodoxin-like" evidence="9">
    <location>
        <begin position="4"/>
        <end position="145"/>
    </location>
</feature>
<dbReference type="OrthoDB" id="9790745at2"/>
<dbReference type="PROSITE" id="PS00201">
    <property type="entry name" value="FLAVODOXIN"/>
    <property type="match status" value="1"/>
</dbReference>
<dbReference type="NCBIfam" id="TIGR01753">
    <property type="entry name" value="flav_short"/>
    <property type="match status" value="1"/>
</dbReference>
<keyword evidence="4 8" id="KW-0813">Transport</keyword>
<name>F5L6C9_CALTT</name>
<organism evidence="10 11">
    <name type="scientific">Caldalkalibacillus thermarum (strain TA2.A1)</name>
    <dbReference type="NCBI Taxonomy" id="986075"/>
    <lineage>
        <taxon>Bacteria</taxon>
        <taxon>Bacillati</taxon>
        <taxon>Bacillota</taxon>
        <taxon>Bacilli</taxon>
        <taxon>Bacillales</taxon>
        <taxon>Bacillaceae</taxon>
        <taxon>Caldalkalibacillus</taxon>
    </lineage>
</organism>
<accession>F5L6C9</accession>
<dbReference type="AlphaFoldDB" id="F5L6C9"/>
<evidence type="ECO:0000256" key="6">
    <source>
        <dbReference type="ARBA" id="ARBA00022643"/>
    </source>
</evidence>
<dbReference type="NCBIfam" id="NF005246">
    <property type="entry name" value="PRK06756.1"/>
    <property type="match status" value="1"/>
</dbReference>